<proteinExistence type="predicted"/>
<gene>
    <name evidence="1" type="ORF">BCUN_2181</name>
</gene>
<accession>A0A087AN06</accession>
<evidence type="ECO:0000313" key="1">
    <source>
        <dbReference type="EMBL" id="KFI60156.1"/>
    </source>
</evidence>
<keyword evidence="2" id="KW-1185">Reference proteome</keyword>
<organism evidence="1 2">
    <name type="scientific">Bifidobacterium cuniculi</name>
    <dbReference type="NCBI Taxonomy" id="1688"/>
    <lineage>
        <taxon>Bacteria</taxon>
        <taxon>Bacillati</taxon>
        <taxon>Actinomycetota</taxon>
        <taxon>Actinomycetes</taxon>
        <taxon>Bifidobacteriales</taxon>
        <taxon>Bifidobacteriaceae</taxon>
        <taxon>Bifidobacterium</taxon>
    </lineage>
</organism>
<dbReference type="EMBL" id="JGYV01000023">
    <property type="protein sequence ID" value="KFI60156.1"/>
    <property type="molecule type" value="Genomic_DNA"/>
</dbReference>
<comment type="caution">
    <text evidence="1">The sequence shown here is derived from an EMBL/GenBank/DDBJ whole genome shotgun (WGS) entry which is preliminary data.</text>
</comment>
<evidence type="ECO:0000313" key="2">
    <source>
        <dbReference type="Proteomes" id="UP000029067"/>
    </source>
</evidence>
<protein>
    <submittedName>
        <fullName evidence="1">Uncharacterized protein</fullName>
    </submittedName>
</protein>
<dbReference type="AlphaFoldDB" id="A0A087AN06"/>
<dbReference type="Proteomes" id="UP000029067">
    <property type="component" value="Unassembled WGS sequence"/>
</dbReference>
<name>A0A087AN06_9BIFI</name>
<reference evidence="1 2" key="1">
    <citation type="submission" date="2014-03" db="EMBL/GenBank/DDBJ databases">
        <title>Genomics of Bifidobacteria.</title>
        <authorList>
            <person name="Ventura M."/>
            <person name="Milani C."/>
            <person name="Lugli G.A."/>
        </authorList>
    </citation>
    <scope>NUCLEOTIDE SEQUENCE [LARGE SCALE GENOMIC DNA]</scope>
    <source>
        <strain evidence="1 2">LMG 10738</strain>
    </source>
</reference>
<dbReference type="STRING" id="1688.BCUN_2181"/>
<sequence length="91" mass="10467">MRYFTSDLYLHHPLAALRGHALPQYAHLTAQELRAQYHAEHRDLHFDCAKHTTHGASALHTVCRACRCGKPRKAWTLVKPLGMLATRRDLR</sequence>